<feature type="region of interest" description="Disordered" evidence="1">
    <location>
        <begin position="152"/>
        <end position="198"/>
    </location>
</feature>
<evidence type="ECO:0000313" key="2">
    <source>
        <dbReference type="EMBL" id="KAK4453841.1"/>
    </source>
</evidence>
<reference evidence="2" key="1">
    <citation type="journal article" date="2023" name="Mol. Phylogenet. Evol.">
        <title>Genome-scale phylogeny and comparative genomics of the fungal order Sordariales.</title>
        <authorList>
            <person name="Hensen N."/>
            <person name="Bonometti L."/>
            <person name="Westerberg I."/>
            <person name="Brannstrom I.O."/>
            <person name="Guillou S."/>
            <person name="Cros-Aarteil S."/>
            <person name="Calhoun S."/>
            <person name="Haridas S."/>
            <person name="Kuo A."/>
            <person name="Mondo S."/>
            <person name="Pangilinan J."/>
            <person name="Riley R."/>
            <person name="LaButti K."/>
            <person name="Andreopoulos B."/>
            <person name="Lipzen A."/>
            <person name="Chen C."/>
            <person name="Yan M."/>
            <person name="Daum C."/>
            <person name="Ng V."/>
            <person name="Clum A."/>
            <person name="Steindorff A."/>
            <person name="Ohm R.A."/>
            <person name="Martin F."/>
            <person name="Silar P."/>
            <person name="Natvig D.O."/>
            <person name="Lalanne C."/>
            <person name="Gautier V."/>
            <person name="Ament-Velasquez S.L."/>
            <person name="Kruys A."/>
            <person name="Hutchinson M.I."/>
            <person name="Powell A.J."/>
            <person name="Barry K."/>
            <person name="Miller A.N."/>
            <person name="Grigoriev I.V."/>
            <person name="Debuchy R."/>
            <person name="Gladieux P."/>
            <person name="Hiltunen Thoren M."/>
            <person name="Johannesson H."/>
        </authorList>
    </citation>
    <scope>NUCLEOTIDE SEQUENCE</scope>
    <source>
        <strain evidence="2">PSN243</strain>
    </source>
</reference>
<evidence type="ECO:0000256" key="1">
    <source>
        <dbReference type="SAM" id="MobiDB-lite"/>
    </source>
</evidence>
<name>A0AAV9H1B4_9PEZI</name>
<keyword evidence="3" id="KW-1185">Reference proteome</keyword>
<proteinExistence type="predicted"/>
<accession>A0AAV9H1B4</accession>
<organism evidence="2 3">
    <name type="scientific">Podospora aff. communis PSN243</name>
    <dbReference type="NCBI Taxonomy" id="3040156"/>
    <lineage>
        <taxon>Eukaryota</taxon>
        <taxon>Fungi</taxon>
        <taxon>Dikarya</taxon>
        <taxon>Ascomycota</taxon>
        <taxon>Pezizomycotina</taxon>
        <taxon>Sordariomycetes</taxon>
        <taxon>Sordariomycetidae</taxon>
        <taxon>Sordariales</taxon>
        <taxon>Podosporaceae</taxon>
        <taxon>Podospora</taxon>
    </lineage>
</organism>
<protein>
    <submittedName>
        <fullName evidence="2">Uncharacterized protein</fullName>
    </submittedName>
</protein>
<sequence length="207" mass="22695">MRYSWCPAGISAYTNLSWKLPANSPPRSVQKHTRYASIKPYSRHAIIMVDTCVYPNLQLRAMEAGLRGTLALLKWSQTASPEKGQSRVTGSHRKLAYRSLRQREPDLSMSSRCRGEKVEFTASCIALASTSKMMLGESKGHNIDNTQRDVPGMTPLTTWSSPPCAGGGPHPTPWHAGDKIKASPSLNDRVTSAPEDPSSSCLWVIAL</sequence>
<dbReference type="AlphaFoldDB" id="A0AAV9H1B4"/>
<gene>
    <name evidence="2" type="ORF">QBC34DRAFT_195013</name>
</gene>
<comment type="caution">
    <text evidence="2">The sequence shown here is derived from an EMBL/GenBank/DDBJ whole genome shotgun (WGS) entry which is preliminary data.</text>
</comment>
<dbReference type="Proteomes" id="UP001321760">
    <property type="component" value="Unassembled WGS sequence"/>
</dbReference>
<dbReference type="EMBL" id="MU865919">
    <property type="protein sequence ID" value="KAK4453841.1"/>
    <property type="molecule type" value="Genomic_DNA"/>
</dbReference>
<evidence type="ECO:0000313" key="3">
    <source>
        <dbReference type="Proteomes" id="UP001321760"/>
    </source>
</evidence>
<reference evidence="2" key="2">
    <citation type="submission" date="2023-05" db="EMBL/GenBank/DDBJ databases">
        <authorList>
            <consortium name="Lawrence Berkeley National Laboratory"/>
            <person name="Steindorff A."/>
            <person name="Hensen N."/>
            <person name="Bonometti L."/>
            <person name="Westerberg I."/>
            <person name="Brannstrom I.O."/>
            <person name="Guillou S."/>
            <person name="Cros-Aarteil S."/>
            <person name="Calhoun S."/>
            <person name="Haridas S."/>
            <person name="Kuo A."/>
            <person name="Mondo S."/>
            <person name="Pangilinan J."/>
            <person name="Riley R."/>
            <person name="Labutti K."/>
            <person name="Andreopoulos B."/>
            <person name="Lipzen A."/>
            <person name="Chen C."/>
            <person name="Yanf M."/>
            <person name="Daum C."/>
            <person name="Ng V."/>
            <person name="Clum A."/>
            <person name="Ohm R."/>
            <person name="Martin F."/>
            <person name="Silar P."/>
            <person name="Natvig D."/>
            <person name="Lalanne C."/>
            <person name="Gautier V."/>
            <person name="Ament-Velasquez S.L."/>
            <person name="Kruys A."/>
            <person name="Hutchinson M.I."/>
            <person name="Powell A.J."/>
            <person name="Barry K."/>
            <person name="Miller A.N."/>
            <person name="Grigoriev I.V."/>
            <person name="Debuchy R."/>
            <person name="Gladieux P."/>
            <person name="Thoren M.H."/>
            <person name="Johannesson H."/>
        </authorList>
    </citation>
    <scope>NUCLEOTIDE SEQUENCE</scope>
    <source>
        <strain evidence="2">PSN243</strain>
    </source>
</reference>